<feature type="compositionally biased region" description="Acidic residues" evidence="1">
    <location>
        <begin position="260"/>
        <end position="275"/>
    </location>
</feature>
<keyword evidence="3" id="KW-1185">Reference proteome</keyword>
<sequence>MYRRGDPRWNRTIQHISENIEHANEAAAENLYGFTQRYVSPCVASLTTCCNAVTAPCFASTGGRRRNKARARGRAELSFDFYDDWEHDESDGLLGWGNDSLERFLGAASNYGTTAQPARQRAMSYGPRARDPRFDAARRKSAAHAHARDAQDPTLIPGSSYFGFLGRLPFKLGGHGLRYKPSAADLTDHPGAQHQRRSLDEEQPLIEDSDEDRDGHSDPHRATTLAHPGSDVRTHRRARSDTHTSGHTTDSFSSRGDIFPSEDELDDAVPLDDEFTIALERRTTGQWDDGVSPGSGRNTRSNSKRPSRSASSRTVSSGKRSDDDPRPAHASNNIIEEVDMDADLNMPTLDELSREEDQLRRAEEAGVARKRHEAKQLALQRGLAPSAPATPHSTMDGRDVADFPSPSSSEPVLEQDGLPHALDAGSPASTRPSTAVRRGDAGVDADSKAHVQADVGADGDAPVAAEARQGQEEEQEKAQRKAEELEDFVPARLPRFG</sequence>
<feature type="compositionally biased region" description="Basic and acidic residues" evidence="1">
    <location>
        <begin position="351"/>
        <end position="367"/>
    </location>
</feature>
<feature type="region of interest" description="Disordered" evidence="1">
    <location>
        <begin position="115"/>
        <end position="153"/>
    </location>
</feature>
<evidence type="ECO:0000256" key="1">
    <source>
        <dbReference type="SAM" id="MobiDB-lite"/>
    </source>
</evidence>
<feature type="compositionally biased region" description="Low complexity" evidence="1">
    <location>
        <begin position="245"/>
        <end position="254"/>
    </location>
</feature>
<dbReference type="AlphaFoldDB" id="A0A163A376"/>
<evidence type="ECO:0000313" key="2">
    <source>
        <dbReference type="EMBL" id="KZM20955.1"/>
    </source>
</evidence>
<dbReference type="OrthoDB" id="5421971at2759"/>
<comment type="caution">
    <text evidence="2">The sequence shown here is derived from an EMBL/GenBank/DDBJ whole genome shotgun (WGS) entry which is preliminary data.</text>
</comment>
<organism evidence="2 3">
    <name type="scientific">Didymella rabiei</name>
    <name type="common">Chickpea ascochyta blight fungus</name>
    <name type="synonym">Mycosphaerella rabiei</name>
    <dbReference type="NCBI Taxonomy" id="5454"/>
    <lineage>
        <taxon>Eukaryota</taxon>
        <taxon>Fungi</taxon>
        <taxon>Dikarya</taxon>
        <taxon>Ascomycota</taxon>
        <taxon>Pezizomycotina</taxon>
        <taxon>Dothideomycetes</taxon>
        <taxon>Pleosporomycetidae</taxon>
        <taxon>Pleosporales</taxon>
        <taxon>Pleosporineae</taxon>
        <taxon>Didymellaceae</taxon>
        <taxon>Ascochyta</taxon>
    </lineage>
</organism>
<feature type="compositionally biased region" description="Basic and acidic residues" evidence="1">
    <location>
        <begin position="128"/>
        <end position="138"/>
    </location>
</feature>
<proteinExistence type="predicted"/>
<feature type="compositionally biased region" description="Basic and acidic residues" evidence="1">
    <location>
        <begin position="437"/>
        <end position="451"/>
    </location>
</feature>
<protein>
    <submittedName>
        <fullName evidence="2">Uncharacterized protein</fullName>
    </submittedName>
</protein>
<dbReference type="EMBL" id="JYNV01000260">
    <property type="protein sequence ID" value="KZM20955.1"/>
    <property type="molecule type" value="Genomic_DNA"/>
</dbReference>
<feature type="compositionally biased region" description="Acidic residues" evidence="1">
    <location>
        <begin position="201"/>
        <end position="212"/>
    </location>
</feature>
<feature type="region of interest" description="Disordered" evidence="1">
    <location>
        <begin position="181"/>
        <end position="497"/>
    </location>
</feature>
<accession>A0A163A376</accession>
<feature type="compositionally biased region" description="Low complexity" evidence="1">
    <location>
        <begin position="452"/>
        <end position="468"/>
    </location>
</feature>
<evidence type="ECO:0000313" key="3">
    <source>
        <dbReference type="Proteomes" id="UP000076837"/>
    </source>
</evidence>
<name>A0A163A376_DIDRA</name>
<dbReference type="Proteomes" id="UP000076837">
    <property type="component" value="Unassembled WGS sequence"/>
</dbReference>
<feature type="compositionally biased region" description="Low complexity" evidence="1">
    <location>
        <begin position="308"/>
        <end position="318"/>
    </location>
</feature>
<gene>
    <name evidence="2" type="ORF">ST47_g7901</name>
</gene>
<reference evidence="2 3" key="1">
    <citation type="journal article" date="2016" name="Sci. Rep.">
        <title>Draft genome sequencing and secretome analysis of fungal phytopathogen Ascochyta rabiei provides insight into the necrotrophic effector repertoire.</title>
        <authorList>
            <person name="Verma S."/>
            <person name="Gazara R.K."/>
            <person name="Nizam S."/>
            <person name="Parween S."/>
            <person name="Chattopadhyay D."/>
            <person name="Verma P.K."/>
        </authorList>
    </citation>
    <scope>NUCLEOTIDE SEQUENCE [LARGE SCALE GENOMIC DNA]</scope>
    <source>
        <strain evidence="2 3">ArDII</strain>
    </source>
</reference>